<sequence length="477" mass="55174">MIDLKALLKNLLFISEGEGYVEFKENFDKERDGKNISAISNIALLKGKEFGYIVYGIEDKTKKVIGTKFNPNNEFFGNQNIKMWYSQKITPKLDLEYLEIEYEGKNIVIIKIPSASDKPIEFDSKAYIRIGESTTTLSKYPELERKIWNNEKNKNFEKQLASNNLKVDEILKLLDYDKYFQLSKQELPTETSKFLEKMNQDNLVKLNNDGTYNITVLGAILFARNIENFSIIKRKTIRVITYDGTTKVKRKNDIEGKYGYAIGFEGLIDYIISQVGNNEEITKALRKNTKIYPEIALREFIANAIIHQDFSVTGTGSLIEIYSNRIEITNPGVPLIDTERFIDHPPRSRNEDLASLMRRFGFCEESGSGVDRALINIELYQLPAPKFETFDDFTKITLYTPRPLKDMTKDDKIRACYQHCVLMYIKMEEKMTNKSLRERLNIPETNYPAASKIISDTLKAGKIKEGERSKEYIPWWA</sequence>
<reference evidence="2 3" key="1">
    <citation type="journal article" date="2021" name="Nat. Commun.">
        <title>Reductive evolution and unique predatory mode in the CPR bacterium Vampirococcus lugosii.</title>
        <authorList>
            <person name="Moreira D."/>
            <person name="Zivanovic Y."/>
            <person name="Lopez-Archilla A.I."/>
            <person name="Iniesto M."/>
            <person name="Lopez-Garcia P."/>
        </authorList>
    </citation>
    <scope>NUCLEOTIDE SEQUENCE [LARGE SCALE GENOMIC DNA]</scope>
    <source>
        <strain evidence="2">Chiprana</strain>
    </source>
</reference>
<keyword evidence="3" id="KW-1185">Reference proteome</keyword>
<dbReference type="InterPro" id="IPR038461">
    <property type="entry name" value="Schlafen_AlbA_2_dom_sf"/>
</dbReference>
<dbReference type="Pfam" id="PF04326">
    <property type="entry name" value="SLFN_AlbA_2"/>
    <property type="match status" value="1"/>
</dbReference>
<dbReference type="Proteomes" id="UP000680365">
    <property type="component" value="Unassembled WGS sequence"/>
</dbReference>
<dbReference type="Gene3D" id="3.30.950.30">
    <property type="entry name" value="Schlafen, AAA domain"/>
    <property type="match status" value="1"/>
</dbReference>
<organism evidence="2 3">
    <name type="scientific">Candidatus Vampirococcus lugosii</name>
    <dbReference type="NCBI Taxonomy" id="2789015"/>
    <lineage>
        <taxon>Bacteria</taxon>
        <taxon>Candidatus Absconditibacteriota</taxon>
        <taxon>Vampirococcus</taxon>
    </lineage>
</organism>
<evidence type="ECO:0000313" key="2">
    <source>
        <dbReference type="EMBL" id="MBS8121651.1"/>
    </source>
</evidence>
<dbReference type="PANTHER" id="PTHR30595">
    <property type="entry name" value="GLPR-RELATED TRANSCRIPTIONAL REPRESSOR"/>
    <property type="match status" value="1"/>
</dbReference>
<name>A0ABS5QK79_9BACT</name>
<proteinExistence type="predicted"/>
<dbReference type="Pfam" id="PF13749">
    <property type="entry name" value="HATPase_c_4"/>
    <property type="match status" value="1"/>
</dbReference>
<dbReference type="Gene3D" id="3.30.565.60">
    <property type="match status" value="1"/>
</dbReference>
<dbReference type="InterPro" id="IPR038475">
    <property type="entry name" value="RecG_C_sf"/>
</dbReference>
<evidence type="ECO:0000313" key="3">
    <source>
        <dbReference type="Proteomes" id="UP000680365"/>
    </source>
</evidence>
<dbReference type="EMBL" id="JAEDAM010000008">
    <property type="protein sequence ID" value="MBS8121651.1"/>
    <property type="molecule type" value="Genomic_DNA"/>
</dbReference>
<feature type="domain" description="Schlafen AlbA-2" evidence="1">
    <location>
        <begin position="20"/>
        <end position="137"/>
    </location>
</feature>
<comment type="caution">
    <text evidence="2">The sequence shown here is derived from an EMBL/GenBank/DDBJ whole genome shotgun (WGS) entry which is preliminary data.</text>
</comment>
<evidence type="ECO:0000259" key="1">
    <source>
        <dbReference type="Pfam" id="PF04326"/>
    </source>
</evidence>
<gene>
    <name evidence="2" type="ORF">VAMP_12n339</name>
</gene>
<protein>
    <submittedName>
        <fullName evidence="2">ATPase, AAA_4 family</fullName>
    </submittedName>
</protein>
<dbReference type="PANTHER" id="PTHR30595:SF6">
    <property type="entry name" value="SCHLAFEN ALBA-2 DOMAIN-CONTAINING PROTEIN"/>
    <property type="match status" value="1"/>
</dbReference>
<dbReference type="InterPro" id="IPR007421">
    <property type="entry name" value="Schlafen_AlbA_2_dom"/>
</dbReference>
<dbReference type="RefSeq" id="WP_213348398.1">
    <property type="nucleotide sequence ID" value="NZ_JAEDAM010000008.1"/>
</dbReference>
<accession>A0ABS5QK79</accession>